<evidence type="ECO:0000313" key="2">
    <source>
        <dbReference type="Proteomes" id="UP001152766"/>
    </source>
</evidence>
<protein>
    <recommendedName>
        <fullName evidence="3">YqjK-like protein</fullName>
    </recommendedName>
</protein>
<evidence type="ECO:0008006" key="3">
    <source>
        <dbReference type="Google" id="ProtNLM"/>
    </source>
</evidence>
<dbReference type="EMBL" id="SGUG01000012">
    <property type="protein sequence ID" value="MDG0862815.1"/>
    <property type="molecule type" value="Genomic_DNA"/>
</dbReference>
<name>A0A9X4R4Q0_9BURK</name>
<organism evidence="1 2">
    <name type="scientific">Pelomonas aquatica</name>
    <dbReference type="NCBI Taxonomy" id="431058"/>
    <lineage>
        <taxon>Bacteria</taxon>
        <taxon>Pseudomonadati</taxon>
        <taxon>Pseudomonadota</taxon>
        <taxon>Betaproteobacteria</taxon>
        <taxon>Burkholderiales</taxon>
        <taxon>Sphaerotilaceae</taxon>
        <taxon>Roseateles</taxon>
    </lineage>
</organism>
<evidence type="ECO:0000313" key="1">
    <source>
        <dbReference type="EMBL" id="MDG0862815.1"/>
    </source>
</evidence>
<dbReference type="RefSeq" id="WP_268146778.1">
    <property type="nucleotide sequence ID" value="NZ_JAPPUW010000001.1"/>
</dbReference>
<dbReference type="Proteomes" id="UP001152766">
    <property type="component" value="Unassembled WGS sequence"/>
</dbReference>
<proteinExistence type="predicted"/>
<accession>A0A9X4R4Q0</accession>
<gene>
    <name evidence="1" type="ORF">EXJ73_10075</name>
</gene>
<sequence>MIPRIPEDPARRAQRKADLLMASQLLRGQAVLAVDDLGQRADHWGRRWLWLRAQLADPWVRTAGALGAAFMAGSGRRRGRWMQALRWGLLAWRIWRRKP</sequence>
<keyword evidence="2" id="KW-1185">Reference proteome</keyword>
<comment type="caution">
    <text evidence="1">The sequence shown here is derived from an EMBL/GenBank/DDBJ whole genome shotgun (WGS) entry which is preliminary data.</text>
</comment>
<reference evidence="1" key="1">
    <citation type="submission" date="2019-02" db="EMBL/GenBank/DDBJ databases">
        <title>Draft genome of the type strain Pelomonas aquatica CCUG 52575T.</title>
        <authorList>
            <person name="Gomila M."/>
            <person name="Lalucat J."/>
        </authorList>
    </citation>
    <scope>NUCLEOTIDE SEQUENCE</scope>
    <source>
        <strain evidence="1">CCUG 52575</strain>
    </source>
</reference>
<dbReference type="AlphaFoldDB" id="A0A9X4R4Q0"/>